<sequence>MTVSARQHIARALDGLALGKPYAIVDYPNYANPGDCAIWIGARTALERLYGHAPAYVSTVRQFDARQCRDRISRGTVFFLGGGNFGSLYDKHHRMRLRALEKIADMRIVLLPLSVAERGSDTDNPSLIAETRAILGRCSQLKVFARETNSQKRLRETYGIDAELCPDTAHWCSISDVTPATEAVGLLRKDNEALPRRSRGNLPDSAIFDWRDDSSIKQMNRLGKISSFIPAPRLRLAAFDRVAKAKVAAASRLLGRGNHVVTDRLHGVILASLMKRKVAAADNKTGKVGAYVSTWPQLLPDVTLN</sequence>
<dbReference type="InterPro" id="IPR007345">
    <property type="entry name" value="Polysacch_pyruvyl_Trfase"/>
</dbReference>
<dbReference type="GO" id="GO:0016740">
    <property type="term" value="F:transferase activity"/>
    <property type="evidence" value="ECO:0007669"/>
    <property type="project" value="UniProtKB-KW"/>
</dbReference>
<feature type="domain" description="Polysaccharide pyruvyl transferase" evidence="1">
    <location>
        <begin position="32"/>
        <end position="282"/>
    </location>
</feature>
<proteinExistence type="predicted"/>
<accession>A0ABT4VTF6</accession>
<evidence type="ECO:0000259" key="1">
    <source>
        <dbReference type="Pfam" id="PF04230"/>
    </source>
</evidence>
<evidence type="ECO:0000313" key="2">
    <source>
        <dbReference type="EMBL" id="MDA4847997.1"/>
    </source>
</evidence>
<dbReference type="Pfam" id="PF04230">
    <property type="entry name" value="PS_pyruv_trans"/>
    <property type="match status" value="1"/>
</dbReference>
<protein>
    <submittedName>
        <fullName evidence="2">Polysaccharide pyruvyl transferase family protein</fullName>
    </submittedName>
</protein>
<dbReference type="EMBL" id="JAPJZH010000017">
    <property type="protein sequence ID" value="MDA4847997.1"/>
    <property type="molecule type" value="Genomic_DNA"/>
</dbReference>
<gene>
    <name evidence="2" type="ORF">OOZ53_21745</name>
</gene>
<dbReference type="Proteomes" id="UP001148313">
    <property type="component" value="Unassembled WGS sequence"/>
</dbReference>
<evidence type="ECO:0000313" key="3">
    <source>
        <dbReference type="Proteomes" id="UP001148313"/>
    </source>
</evidence>
<keyword evidence="2" id="KW-0808">Transferase</keyword>
<dbReference type="RefSeq" id="WP_271091841.1">
    <property type="nucleotide sequence ID" value="NZ_JAPJZH010000017.1"/>
</dbReference>
<reference evidence="2" key="1">
    <citation type="submission" date="2022-11" db="EMBL/GenBank/DDBJ databases">
        <title>Hoeflea poritis sp. nov., isolated from scleractinian coral Porites lutea.</title>
        <authorList>
            <person name="Zhang G."/>
            <person name="Wei Q."/>
            <person name="Cai L."/>
        </authorList>
    </citation>
    <scope>NUCLEOTIDE SEQUENCE</scope>
    <source>
        <strain evidence="2">E7-10</strain>
    </source>
</reference>
<name>A0ABT4VTF6_9HYPH</name>
<keyword evidence="3" id="KW-1185">Reference proteome</keyword>
<comment type="caution">
    <text evidence="2">The sequence shown here is derived from an EMBL/GenBank/DDBJ whole genome shotgun (WGS) entry which is preliminary data.</text>
</comment>
<organism evidence="2 3">
    <name type="scientific">Hoeflea poritis</name>
    <dbReference type="NCBI Taxonomy" id="2993659"/>
    <lineage>
        <taxon>Bacteria</taxon>
        <taxon>Pseudomonadati</taxon>
        <taxon>Pseudomonadota</taxon>
        <taxon>Alphaproteobacteria</taxon>
        <taxon>Hyphomicrobiales</taxon>
        <taxon>Rhizobiaceae</taxon>
        <taxon>Hoeflea</taxon>
    </lineage>
</organism>